<dbReference type="AlphaFoldDB" id="A0A0R2DB26"/>
<dbReference type="Pfam" id="PF02796">
    <property type="entry name" value="HTH_7"/>
    <property type="match status" value="1"/>
</dbReference>
<keyword evidence="2" id="KW-0229">DNA integration</keyword>
<protein>
    <submittedName>
        <fullName evidence="8">Resolvase</fullName>
    </submittedName>
</protein>
<dbReference type="InterPro" id="IPR036162">
    <property type="entry name" value="Resolvase-like_N_sf"/>
</dbReference>
<evidence type="ECO:0000256" key="1">
    <source>
        <dbReference type="ARBA" id="ARBA00009913"/>
    </source>
</evidence>
<dbReference type="SUPFAM" id="SSF46689">
    <property type="entry name" value="Homeodomain-like"/>
    <property type="match status" value="1"/>
</dbReference>
<dbReference type="InterPro" id="IPR050639">
    <property type="entry name" value="SSR_resolvase"/>
</dbReference>
<dbReference type="Gene3D" id="3.40.50.1390">
    <property type="entry name" value="Resolvase, N-terminal catalytic domain"/>
    <property type="match status" value="1"/>
</dbReference>
<evidence type="ECO:0000259" key="7">
    <source>
        <dbReference type="PROSITE" id="PS51736"/>
    </source>
</evidence>
<feature type="active site" description="O-(5'-phospho-DNA)-serine intermediate" evidence="5 6">
    <location>
        <position position="13"/>
    </location>
</feature>
<dbReference type="PATRIC" id="fig|1423803.3.peg.1506"/>
<evidence type="ECO:0000256" key="3">
    <source>
        <dbReference type="ARBA" id="ARBA00023125"/>
    </source>
</evidence>
<dbReference type="PROSITE" id="PS51736">
    <property type="entry name" value="RECOMBINASES_3"/>
    <property type="match status" value="1"/>
</dbReference>
<dbReference type="InterPro" id="IPR009057">
    <property type="entry name" value="Homeodomain-like_sf"/>
</dbReference>
<dbReference type="InterPro" id="IPR006118">
    <property type="entry name" value="Recombinase_CS"/>
</dbReference>
<dbReference type="PROSITE" id="PS00397">
    <property type="entry name" value="RECOMBINASES_1"/>
    <property type="match status" value="1"/>
</dbReference>
<feature type="domain" description="Resolvase/invertase-type recombinase catalytic" evidence="7">
    <location>
        <begin position="5"/>
        <end position="143"/>
    </location>
</feature>
<evidence type="ECO:0000256" key="5">
    <source>
        <dbReference type="PIRSR" id="PIRSR606118-50"/>
    </source>
</evidence>
<dbReference type="SMART" id="SM00857">
    <property type="entry name" value="Resolvase"/>
    <property type="match status" value="1"/>
</dbReference>
<evidence type="ECO:0000313" key="9">
    <source>
        <dbReference type="Proteomes" id="UP000051589"/>
    </source>
</evidence>
<reference evidence="8 9" key="1">
    <citation type="journal article" date="2015" name="Genome Announc.">
        <title>Expanding the biotechnology potential of lactobacilli through comparative genomics of 213 strains and associated genera.</title>
        <authorList>
            <person name="Sun Z."/>
            <person name="Harris H.M."/>
            <person name="McCann A."/>
            <person name="Guo C."/>
            <person name="Argimon S."/>
            <person name="Zhang W."/>
            <person name="Yang X."/>
            <person name="Jeffery I.B."/>
            <person name="Cooney J.C."/>
            <person name="Kagawa T.F."/>
            <person name="Liu W."/>
            <person name="Song Y."/>
            <person name="Salvetti E."/>
            <person name="Wrobel A."/>
            <person name="Rasinkangas P."/>
            <person name="Parkhill J."/>
            <person name="Rea M.C."/>
            <person name="O'Sullivan O."/>
            <person name="Ritari J."/>
            <person name="Douillard F.P."/>
            <person name="Paul Ross R."/>
            <person name="Yang R."/>
            <person name="Briner A.E."/>
            <person name="Felis G.E."/>
            <person name="de Vos W.M."/>
            <person name="Barrangou R."/>
            <person name="Klaenhammer T.R."/>
            <person name="Caufield P.W."/>
            <person name="Cui Y."/>
            <person name="Zhang H."/>
            <person name="O'Toole P.W."/>
        </authorList>
    </citation>
    <scope>NUCLEOTIDE SEQUENCE [LARGE SCALE GENOMIC DNA]</scope>
    <source>
        <strain evidence="8 9">DSM 21775</strain>
    </source>
</reference>
<dbReference type="GO" id="GO:0000150">
    <property type="term" value="F:DNA strand exchange activity"/>
    <property type="evidence" value="ECO:0007669"/>
    <property type="project" value="InterPro"/>
</dbReference>
<dbReference type="EMBL" id="AYZH01000039">
    <property type="protein sequence ID" value="KRN01038.1"/>
    <property type="molecule type" value="Genomic_DNA"/>
</dbReference>
<sequence length="214" mass="24562">MLTMAKIGYARVSSKEQHLDRQLAALKGVDKLFTDKLSGANTNRPELQKMLAYIREGDIVLVTELDRLGRNNHDLTKIMNSIQNKGATLDVLNLPSMTGIADPNLRQLMTNLIIELYKYQAESERKRIIERQQQGISLAKQQGKYHGRKPQYTQDDPRLQHAFKLYQAGMSDVDVARNTGIKRTTFIRYRKKFNVKVDCKINPNAVRTKKISFL</sequence>
<dbReference type="Proteomes" id="UP000051589">
    <property type="component" value="Unassembled WGS sequence"/>
</dbReference>
<dbReference type="STRING" id="1423803.FD13_GL001462"/>
<comment type="caution">
    <text evidence="8">The sequence shown here is derived from an EMBL/GenBank/DDBJ whole genome shotgun (WGS) entry which is preliminary data.</text>
</comment>
<evidence type="ECO:0000256" key="2">
    <source>
        <dbReference type="ARBA" id="ARBA00022908"/>
    </source>
</evidence>
<dbReference type="GO" id="GO:0003677">
    <property type="term" value="F:DNA binding"/>
    <property type="evidence" value="ECO:0007669"/>
    <property type="project" value="UniProtKB-KW"/>
</dbReference>
<keyword evidence="3" id="KW-0238">DNA-binding</keyword>
<accession>A0A0R2DB26</accession>
<keyword evidence="9" id="KW-1185">Reference proteome</keyword>
<dbReference type="PANTHER" id="PTHR30461">
    <property type="entry name" value="DNA-INVERTASE FROM LAMBDOID PROPHAGE"/>
    <property type="match status" value="1"/>
</dbReference>
<comment type="similarity">
    <text evidence="1">Belongs to the site-specific recombinase resolvase family.</text>
</comment>
<dbReference type="InterPro" id="IPR006120">
    <property type="entry name" value="Resolvase_HTH_dom"/>
</dbReference>
<gene>
    <name evidence="8" type="ORF">FD13_GL001462</name>
</gene>
<dbReference type="InterPro" id="IPR006119">
    <property type="entry name" value="Resolv_N"/>
</dbReference>
<dbReference type="SUPFAM" id="SSF53041">
    <property type="entry name" value="Resolvase-like"/>
    <property type="match status" value="1"/>
</dbReference>
<keyword evidence="4" id="KW-0233">DNA recombination</keyword>
<dbReference type="CDD" id="cd03768">
    <property type="entry name" value="SR_ResInv"/>
    <property type="match status" value="1"/>
</dbReference>
<evidence type="ECO:0000256" key="4">
    <source>
        <dbReference type="ARBA" id="ARBA00023172"/>
    </source>
</evidence>
<dbReference type="PANTHER" id="PTHR30461:SF26">
    <property type="entry name" value="RESOLVASE HOMOLOG YNEB"/>
    <property type="match status" value="1"/>
</dbReference>
<proteinExistence type="inferred from homology"/>
<dbReference type="PROSITE" id="PS00398">
    <property type="entry name" value="RECOMBINASES_2"/>
    <property type="match status" value="1"/>
</dbReference>
<dbReference type="Pfam" id="PF00239">
    <property type="entry name" value="Resolvase"/>
    <property type="match status" value="1"/>
</dbReference>
<name>A0A0R2DB26_9LACO</name>
<evidence type="ECO:0000256" key="6">
    <source>
        <dbReference type="PROSITE-ProRule" id="PRU10137"/>
    </source>
</evidence>
<evidence type="ECO:0000313" key="8">
    <source>
        <dbReference type="EMBL" id="KRN01038.1"/>
    </source>
</evidence>
<organism evidence="8 9">
    <name type="scientific">Levilactobacillus senmaizukei DSM 21775 = NBRC 103853</name>
    <dbReference type="NCBI Taxonomy" id="1423803"/>
    <lineage>
        <taxon>Bacteria</taxon>
        <taxon>Bacillati</taxon>
        <taxon>Bacillota</taxon>
        <taxon>Bacilli</taxon>
        <taxon>Lactobacillales</taxon>
        <taxon>Lactobacillaceae</taxon>
        <taxon>Levilactobacillus</taxon>
    </lineage>
</organism>
<dbReference type="GO" id="GO:0015074">
    <property type="term" value="P:DNA integration"/>
    <property type="evidence" value="ECO:0007669"/>
    <property type="project" value="UniProtKB-KW"/>
</dbReference>